<dbReference type="Proteomes" id="UP000447355">
    <property type="component" value="Unassembled WGS sequence"/>
</dbReference>
<dbReference type="PROSITE" id="PS00101">
    <property type="entry name" value="HEXAPEP_TRANSFERASES"/>
    <property type="match status" value="1"/>
</dbReference>
<dbReference type="Gene3D" id="2.20.70.110">
    <property type="match status" value="1"/>
</dbReference>
<evidence type="ECO:0000313" key="6">
    <source>
        <dbReference type="Proteomes" id="UP000447355"/>
    </source>
</evidence>
<dbReference type="InterPro" id="IPR011004">
    <property type="entry name" value="Trimer_LpxA-like_sf"/>
</dbReference>
<dbReference type="Pfam" id="PF00132">
    <property type="entry name" value="Hexapep"/>
    <property type="match status" value="2"/>
</dbReference>
<evidence type="ECO:0000256" key="2">
    <source>
        <dbReference type="ARBA" id="ARBA00022679"/>
    </source>
</evidence>
<keyword evidence="2 5" id="KW-0808">Transferase</keyword>
<dbReference type="PANTHER" id="PTHR43300:SF4">
    <property type="entry name" value="ACYL-[ACYL-CARRIER-PROTEIN]--UDP-N-ACETYLGLUCOSAMINE O-ACYLTRANSFERASE"/>
    <property type="match status" value="1"/>
</dbReference>
<comment type="similarity">
    <text evidence="1">Belongs to the transferase hexapeptide repeat family.</text>
</comment>
<evidence type="ECO:0000313" key="5">
    <source>
        <dbReference type="EMBL" id="MYM97813.1"/>
    </source>
</evidence>
<dbReference type="InterPro" id="IPR001451">
    <property type="entry name" value="Hexapep"/>
</dbReference>
<dbReference type="EMBL" id="WWCX01000089">
    <property type="protein sequence ID" value="MYM97813.1"/>
    <property type="molecule type" value="Genomic_DNA"/>
</dbReference>
<dbReference type="CDD" id="cd03358">
    <property type="entry name" value="LbH_WxcM_N_like"/>
    <property type="match status" value="1"/>
</dbReference>
<name>A0A845GTJ2_9BURK</name>
<keyword evidence="3" id="KW-0677">Repeat</keyword>
<reference evidence="5" key="1">
    <citation type="submission" date="2019-12" db="EMBL/GenBank/DDBJ databases">
        <title>Novel species isolated from a subtropical stream in China.</title>
        <authorList>
            <person name="Lu H."/>
        </authorList>
    </citation>
    <scope>NUCLEOTIDE SEQUENCE [LARGE SCALE GENOMIC DNA]</scope>
    <source>
        <strain evidence="5">FT81W</strain>
    </source>
</reference>
<evidence type="ECO:0000256" key="3">
    <source>
        <dbReference type="ARBA" id="ARBA00022737"/>
    </source>
</evidence>
<organism evidence="5 6">
    <name type="scientific">Duganella vulcania</name>
    <dbReference type="NCBI Taxonomy" id="2692166"/>
    <lineage>
        <taxon>Bacteria</taxon>
        <taxon>Pseudomonadati</taxon>
        <taxon>Pseudomonadota</taxon>
        <taxon>Betaproteobacteria</taxon>
        <taxon>Burkholderiales</taxon>
        <taxon>Oxalobacteraceae</taxon>
        <taxon>Telluria group</taxon>
        <taxon>Duganella</taxon>
    </lineage>
</organism>
<evidence type="ECO:0000256" key="1">
    <source>
        <dbReference type="ARBA" id="ARBA00007274"/>
    </source>
</evidence>
<dbReference type="InterPro" id="IPR018357">
    <property type="entry name" value="Hexapep_transf_CS"/>
</dbReference>
<proteinExistence type="inferred from homology"/>
<dbReference type="GO" id="GO:0016746">
    <property type="term" value="F:acyltransferase activity"/>
    <property type="evidence" value="ECO:0007669"/>
    <property type="project" value="UniProtKB-KW"/>
</dbReference>
<dbReference type="PANTHER" id="PTHR43300">
    <property type="entry name" value="ACETYLTRANSFERASE"/>
    <property type="match status" value="1"/>
</dbReference>
<keyword evidence="4" id="KW-0012">Acyltransferase</keyword>
<protein>
    <submittedName>
        <fullName evidence="5">N-acetyltransferase</fullName>
    </submittedName>
</protein>
<gene>
    <name evidence="5" type="ORF">GTP90_28590</name>
</gene>
<dbReference type="InterPro" id="IPR050179">
    <property type="entry name" value="Trans_hexapeptide_repeat"/>
</dbReference>
<evidence type="ECO:0000256" key="4">
    <source>
        <dbReference type="ARBA" id="ARBA00023315"/>
    </source>
</evidence>
<dbReference type="SUPFAM" id="SSF51161">
    <property type="entry name" value="Trimeric LpxA-like enzymes"/>
    <property type="match status" value="1"/>
</dbReference>
<sequence length="201" mass="21245">MEYIVHPSAIVDAGAAIGAGTRIWHFSHVCGGARIGAGCSLGQNVYIGGDAAIGDRVKLQNNVSVYDAVTIEDDVFCGPSMVFTNVHNPRAAVERKHEYRPTLVRRGATIGANATIVCGVTIGRYAFIGAGAVVTGDVPDFALMAGVPARQLGWISRHGERLAFPRGGPGRARCPHSGEHYALEDGRCTLMAEDGRSASWK</sequence>
<dbReference type="RefSeq" id="WP_161086692.1">
    <property type="nucleotide sequence ID" value="NZ_WWCX01000089.1"/>
</dbReference>
<comment type="caution">
    <text evidence="5">The sequence shown here is derived from an EMBL/GenBank/DDBJ whole genome shotgun (WGS) entry which is preliminary data.</text>
</comment>
<dbReference type="AlphaFoldDB" id="A0A845GTJ2"/>
<accession>A0A845GTJ2</accession>
<dbReference type="Gene3D" id="2.160.10.10">
    <property type="entry name" value="Hexapeptide repeat proteins"/>
    <property type="match status" value="1"/>
</dbReference>